<dbReference type="Gene3D" id="3.90.550.10">
    <property type="entry name" value="Spore Coat Polysaccharide Biosynthesis Protein SpsA, Chain A"/>
    <property type="match status" value="1"/>
</dbReference>
<organism evidence="2 3">
    <name type="scientific">Haloarcula rubra</name>
    <dbReference type="NCBI Taxonomy" id="2487747"/>
    <lineage>
        <taxon>Archaea</taxon>
        <taxon>Methanobacteriati</taxon>
        <taxon>Methanobacteriota</taxon>
        <taxon>Stenosarchaea group</taxon>
        <taxon>Halobacteria</taxon>
        <taxon>Halobacteriales</taxon>
        <taxon>Haloarculaceae</taxon>
        <taxon>Haloarcula</taxon>
    </lineage>
</organism>
<dbReference type="GO" id="GO:0016758">
    <property type="term" value="F:hexosyltransferase activity"/>
    <property type="evidence" value="ECO:0007669"/>
    <property type="project" value="UniProtKB-ARBA"/>
</dbReference>
<gene>
    <name evidence="2" type="ORF">EGH21_15035</name>
</gene>
<evidence type="ECO:0000313" key="3">
    <source>
        <dbReference type="Proteomes" id="UP001430377"/>
    </source>
</evidence>
<accession>A0AAW4PVF6</accession>
<keyword evidence="3" id="KW-1185">Reference proteome</keyword>
<comment type="caution">
    <text evidence="2">The sequence shown here is derived from an EMBL/GenBank/DDBJ whole genome shotgun (WGS) entry which is preliminary data.</text>
</comment>
<protein>
    <submittedName>
        <fullName evidence="2">Glycosyltransferase</fullName>
    </submittedName>
</protein>
<proteinExistence type="predicted"/>
<dbReference type="PANTHER" id="PTHR22916:SF3">
    <property type="entry name" value="UDP-GLCNAC:BETAGAL BETA-1,3-N-ACETYLGLUCOSAMINYLTRANSFERASE-LIKE PROTEIN 1"/>
    <property type="match status" value="1"/>
</dbReference>
<dbReference type="SUPFAM" id="SSF53448">
    <property type="entry name" value="Nucleotide-diphospho-sugar transferases"/>
    <property type="match status" value="1"/>
</dbReference>
<sequence length="320" mass="35797">MVSVVVPTYDRERLLVEAVESVLAQTYDPIELLVVDDGSPTPAQEVLEDVDLGAVADATIIRHDENCGGNAARNTGIGAASGGFVAFLDDDDYWLPRKIERQVRALRRAEDDVAAVFTGQQCVDGDGRVTNLTRPLPPGDFLTQLTRSGSFGQFSALLVRSDVFDAVGYLDERFPCLQDREFYFRLATEFSYETVPEPLTVRRIADHRQISDDYETKRDVGCPLLLAKHRPTIAANRPSQERHFLAGIHRLVATSALSNGYYKDAIRHSLLTLRYRPVYLQSYVFLLIALGGDWGVRVARLLKRSFNRLYANVTVRTSSK</sequence>
<evidence type="ECO:0000259" key="1">
    <source>
        <dbReference type="Pfam" id="PF00535"/>
    </source>
</evidence>
<dbReference type="EMBL" id="RKLR01000006">
    <property type="protein sequence ID" value="MBX0324343.1"/>
    <property type="molecule type" value="Genomic_DNA"/>
</dbReference>
<reference evidence="2 3" key="1">
    <citation type="submission" date="2021-06" db="EMBL/GenBank/DDBJ databases">
        <title>Halomicroarcula sp. a new haloarchaeum isolated from saline soil.</title>
        <authorList>
            <person name="Duran-Viseras A."/>
            <person name="Sanchez-Porro C."/>
            <person name="Ventosa A."/>
        </authorList>
    </citation>
    <scope>NUCLEOTIDE SEQUENCE [LARGE SCALE GENOMIC DNA]</scope>
    <source>
        <strain evidence="2 3">F13</strain>
    </source>
</reference>
<dbReference type="InterPro" id="IPR029044">
    <property type="entry name" value="Nucleotide-diphossugar_trans"/>
</dbReference>
<dbReference type="AlphaFoldDB" id="A0AAW4PVF6"/>
<dbReference type="Pfam" id="PF00535">
    <property type="entry name" value="Glycos_transf_2"/>
    <property type="match status" value="1"/>
</dbReference>
<evidence type="ECO:0000313" key="2">
    <source>
        <dbReference type="EMBL" id="MBX0324343.1"/>
    </source>
</evidence>
<feature type="domain" description="Glycosyltransferase 2-like" evidence="1">
    <location>
        <begin position="3"/>
        <end position="132"/>
    </location>
</feature>
<dbReference type="Proteomes" id="UP001430377">
    <property type="component" value="Unassembled WGS sequence"/>
</dbReference>
<dbReference type="InterPro" id="IPR001173">
    <property type="entry name" value="Glyco_trans_2-like"/>
</dbReference>
<dbReference type="RefSeq" id="WP_220619300.1">
    <property type="nucleotide sequence ID" value="NZ_RKLR01000006.1"/>
</dbReference>
<name>A0AAW4PVF6_9EURY</name>
<dbReference type="PANTHER" id="PTHR22916">
    <property type="entry name" value="GLYCOSYLTRANSFERASE"/>
    <property type="match status" value="1"/>
</dbReference>
<dbReference type="CDD" id="cd00761">
    <property type="entry name" value="Glyco_tranf_GTA_type"/>
    <property type="match status" value="1"/>
</dbReference>